<dbReference type="EMBL" id="LR699119">
    <property type="protein sequence ID" value="VVC75948.1"/>
    <property type="molecule type" value="Genomic_DNA"/>
</dbReference>
<protein>
    <submittedName>
        <fullName evidence="2">Uncharacterized protein</fullName>
    </submittedName>
</protein>
<accession>A0A5E4PHF3</accession>
<organism evidence="2 3">
    <name type="scientific">Aquicella siphonis</name>
    <dbReference type="NCBI Taxonomy" id="254247"/>
    <lineage>
        <taxon>Bacteria</taxon>
        <taxon>Pseudomonadati</taxon>
        <taxon>Pseudomonadota</taxon>
        <taxon>Gammaproteobacteria</taxon>
        <taxon>Legionellales</taxon>
        <taxon>Coxiellaceae</taxon>
        <taxon>Aquicella</taxon>
    </lineage>
</organism>
<feature type="region of interest" description="Disordered" evidence="1">
    <location>
        <begin position="54"/>
        <end position="74"/>
    </location>
</feature>
<dbReference type="Proteomes" id="UP000324194">
    <property type="component" value="Chromosome 1"/>
</dbReference>
<keyword evidence="3" id="KW-1185">Reference proteome</keyword>
<evidence type="ECO:0000313" key="3">
    <source>
        <dbReference type="Proteomes" id="UP000324194"/>
    </source>
</evidence>
<sequence>MSNDEITKLTTDITIKAKRLIKLCEKIISTPHINDLELNFAREVKGHCETYLAAADEPPATDDSTPGADDNLEHDRRQRIADIRAEQICGRRRL</sequence>
<dbReference type="AlphaFoldDB" id="A0A5E4PHF3"/>
<evidence type="ECO:0000256" key="1">
    <source>
        <dbReference type="SAM" id="MobiDB-lite"/>
    </source>
</evidence>
<dbReference type="RefSeq" id="WP_148339213.1">
    <property type="nucleotide sequence ID" value="NZ_LR699119.1"/>
</dbReference>
<name>A0A5E4PHF3_9COXI</name>
<evidence type="ECO:0000313" key="2">
    <source>
        <dbReference type="EMBL" id="VVC75948.1"/>
    </source>
</evidence>
<proteinExistence type="predicted"/>
<gene>
    <name evidence="2" type="ORF">AQUSIP_12490</name>
</gene>
<reference evidence="2 3" key="1">
    <citation type="submission" date="2019-08" db="EMBL/GenBank/DDBJ databases">
        <authorList>
            <person name="Guy L."/>
        </authorList>
    </citation>
    <scope>NUCLEOTIDE SEQUENCE [LARGE SCALE GENOMIC DNA]</scope>
    <source>
        <strain evidence="2 3">SGT-108</strain>
    </source>
</reference>
<dbReference type="KEGG" id="asip:AQUSIP_12490"/>